<protein>
    <submittedName>
        <fullName evidence="1">4-beta-glucanase</fullName>
    </submittedName>
</protein>
<dbReference type="PANTHER" id="PTHR34142">
    <property type="entry name" value="ENDO-BETA-1,4-GLUCANASE A"/>
    <property type="match status" value="1"/>
</dbReference>
<reference evidence="1 2" key="1">
    <citation type="submission" date="2024-02" db="EMBL/GenBank/DDBJ databases">
        <authorList>
            <person name="Chen Y."/>
            <person name="Shah S."/>
            <person name="Dougan E. K."/>
            <person name="Thang M."/>
            <person name="Chan C."/>
        </authorList>
    </citation>
    <scope>NUCLEOTIDE SEQUENCE [LARGE SCALE GENOMIC DNA]</scope>
</reference>
<dbReference type="PANTHER" id="PTHR34142:SF1">
    <property type="entry name" value="GLYCOSIDE HYDROLASE FAMILY 5 DOMAIN-CONTAINING PROTEIN"/>
    <property type="match status" value="1"/>
</dbReference>
<comment type="caution">
    <text evidence="1">The sequence shown here is derived from an EMBL/GenBank/DDBJ whole genome shotgun (WGS) entry which is preliminary data.</text>
</comment>
<dbReference type="Proteomes" id="UP001642464">
    <property type="component" value="Unassembled WGS sequence"/>
</dbReference>
<dbReference type="InterPro" id="IPR017853">
    <property type="entry name" value="GH"/>
</dbReference>
<sequence length="501" mass="55634">MFQMRNVKVWSRSSSQRTLLCASVIVATMKGGNATVISCTGLPTFPGGCNPELIGGACFSTETAVNWACGASQSTDCRRVPVPPGQGRPSLRRRTYDGYCSFLGETATQTSSTATSVTTSLTSSSSSTTLTTSSTVTRTTTLPHPPPRSPVAQHGHLRVVGNQIVGQHNQSVQLRGMSLFWSQWGGKYWNEETLRWLRRDWGIELIRAAMGVEQGGYLTHPKREMRKVKRVVWAAFQLGIYVIVDWHDHHAIKHTEQAKVFIREIAKSYGHLPNVLFETFNEPTWQSWSKEVKPYHEELLKVIRPHSPNLVICGTPTWSQDVDIASRSPVEGDNIAYALHFYAATHGQYLRDKAKIALDGGVALFVSEWGTCEANGNGRLDFRESRKWMDLLDEYNVSHANWAVNDKQESCSALKPRAAGNGHWPLSKLTRSGRWVRRNLRRAAFGVGNETANSTNSSEQDSLISTSEADRRLLFSDDLPIDAGVRCQAFAMIGLGLLQVL</sequence>
<dbReference type="Gene3D" id="3.20.20.80">
    <property type="entry name" value="Glycosidases"/>
    <property type="match status" value="1"/>
</dbReference>
<dbReference type="SUPFAM" id="SSF51445">
    <property type="entry name" value="(Trans)glycosidases"/>
    <property type="match status" value="1"/>
</dbReference>
<dbReference type="InterPro" id="IPR001547">
    <property type="entry name" value="Glyco_hydro_5"/>
</dbReference>
<proteinExistence type="predicted"/>
<dbReference type="EMBL" id="CAXAMM010033190">
    <property type="protein sequence ID" value="CAK9070855.1"/>
    <property type="molecule type" value="Genomic_DNA"/>
</dbReference>
<evidence type="ECO:0000313" key="1">
    <source>
        <dbReference type="EMBL" id="CAK9070855.1"/>
    </source>
</evidence>
<name>A0ABP0P496_9DINO</name>
<organism evidence="1 2">
    <name type="scientific">Durusdinium trenchii</name>
    <dbReference type="NCBI Taxonomy" id="1381693"/>
    <lineage>
        <taxon>Eukaryota</taxon>
        <taxon>Sar</taxon>
        <taxon>Alveolata</taxon>
        <taxon>Dinophyceae</taxon>
        <taxon>Suessiales</taxon>
        <taxon>Symbiodiniaceae</taxon>
        <taxon>Durusdinium</taxon>
    </lineage>
</organism>
<dbReference type="Pfam" id="PF00150">
    <property type="entry name" value="Cellulase"/>
    <property type="match status" value="1"/>
</dbReference>
<gene>
    <name evidence="1" type="ORF">SCF082_LOCUS35161</name>
</gene>
<dbReference type="InterPro" id="IPR018087">
    <property type="entry name" value="Glyco_hydro_5_CS"/>
</dbReference>
<accession>A0ABP0P496</accession>
<dbReference type="PROSITE" id="PS00659">
    <property type="entry name" value="GLYCOSYL_HYDROL_F5"/>
    <property type="match status" value="1"/>
</dbReference>
<evidence type="ECO:0000313" key="2">
    <source>
        <dbReference type="Proteomes" id="UP001642464"/>
    </source>
</evidence>
<keyword evidence="2" id="KW-1185">Reference proteome</keyword>